<evidence type="ECO:0000313" key="1">
    <source>
        <dbReference type="EMBL" id="AKF03213.1"/>
    </source>
</evidence>
<accession>A0A0F6YG43</accession>
<dbReference type="AlphaFoldDB" id="A0A0F6YG43"/>
<name>A0A0F6YG43_9BACT</name>
<sequence>MPNLVEPHTLLRSFELVPATEHDRHFDYCLEPYRPRRPWPGKIRGENLLWHSLAVGGATAALRAPLEAVQRHVGQDLTVWGVKWDGTQLWWELYFYDPQKESPEATITSIAAALSPWMRIVPQVRETVPYMMVSFDVSPQTIADGEVRELNLYLTGERAHAGRSYKLRDGTAELENTYRFMEPKREVDDVLSLLTSSLFVDYSDPRVLSRVLLPELFACKKVCIAKKRRCDAIYYSGITVEQLIWFLDRFAYPAAIRGFVRQQRERLEHLYFDVGIDYRRAPDGTLEYPKSSYYGTL</sequence>
<dbReference type="EMBL" id="CP011125">
    <property type="protein sequence ID" value="AKF03213.1"/>
    <property type="molecule type" value="Genomic_DNA"/>
</dbReference>
<dbReference type="STRING" id="927083.DB32_000362"/>
<dbReference type="OrthoDB" id="7977953at2"/>
<dbReference type="Proteomes" id="UP000034883">
    <property type="component" value="Chromosome"/>
</dbReference>
<reference evidence="1 2" key="1">
    <citation type="submission" date="2015-03" db="EMBL/GenBank/DDBJ databases">
        <title>Genome assembly of Sandaracinus amylolyticus DSM 53668.</title>
        <authorList>
            <person name="Sharma G."/>
            <person name="Subramanian S."/>
        </authorList>
    </citation>
    <scope>NUCLEOTIDE SEQUENCE [LARGE SCALE GENOMIC DNA]</scope>
    <source>
        <strain evidence="1 2">DSM 53668</strain>
    </source>
</reference>
<evidence type="ECO:0000313" key="2">
    <source>
        <dbReference type="Proteomes" id="UP000034883"/>
    </source>
</evidence>
<organism evidence="1 2">
    <name type="scientific">Sandaracinus amylolyticus</name>
    <dbReference type="NCBI Taxonomy" id="927083"/>
    <lineage>
        <taxon>Bacteria</taxon>
        <taxon>Pseudomonadati</taxon>
        <taxon>Myxococcota</taxon>
        <taxon>Polyangia</taxon>
        <taxon>Polyangiales</taxon>
        <taxon>Sandaracinaceae</taxon>
        <taxon>Sandaracinus</taxon>
    </lineage>
</organism>
<proteinExistence type="predicted"/>
<keyword evidence="2" id="KW-1185">Reference proteome</keyword>
<dbReference type="KEGG" id="samy:DB32_000362"/>
<protein>
    <submittedName>
        <fullName evidence="1">Uncharacterized protein</fullName>
    </submittedName>
</protein>
<gene>
    <name evidence="1" type="ORF">DB32_000362</name>
</gene>
<dbReference type="RefSeq" id="WP_053230671.1">
    <property type="nucleotide sequence ID" value="NZ_CP011125.1"/>
</dbReference>